<evidence type="ECO:0008006" key="4">
    <source>
        <dbReference type="Google" id="ProtNLM"/>
    </source>
</evidence>
<dbReference type="EMBL" id="ANHZ02000004">
    <property type="protein sequence ID" value="EME37443.1"/>
    <property type="molecule type" value="Genomic_DNA"/>
</dbReference>
<accession>M2XXB5</accession>
<dbReference type="RefSeq" id="WP_006213966.1">
    <property type="nucleotide sequence ID" value="NZ_ANHZ02000004.1"/>
</dbReference>
<sequence>MPADARGRLLGAVEVLEPQQWHARQTAHLQRVSPWTEPFRERRSQQLKHPVDDFLFTYYSHSPGRLERWHPGPGVVLLDAAEMAEQRYWRTVTATEAEALGLSADDGAATVDVAAFLESRGRAVEFVDMLVRRTASRAGQFGCFGMHEWAMAYNARVHGVRHEQLPLRLGAEGTDAVVQAERLRCTHIDAFRFFAPEAAPLNELQPTRETQRDLEQPGCLHATMDLYKWAYKLAPAVASELIADCFELALEVRATDMEASPYDLSEWGYGVVAVETPEGKAEYVRRQRSFAQRAAPLRERLLETTSWLLAAREQLPAPQAQGPSTHRADAPGGPGPTAPGELA</sequence>
<organism evidence="2 3">
    <name type="scientific">Kocuria palustris PEL</name>
    <dbReference type="NCBI Taxonomy" id="1236550"/>
    <lineage>
        <taxon>Bacteria</taxon>
        <taxon>Bacillati</taxon>
        <taxon>Actinomycetota</taxon>
        <taxon>Actinomycetes</taxon>
        <taxon>Micrococcales</taxon>
        <taxon>Micrococcaceae</taxon>
        <taxon>Kocuria</taxon>
    </lineage>
</organism>
<protein>
    <recommendedName>
        <fullName evidence="4">3-methyladenine DNA glycosylase</fullName>
    </recommendedName>
</protein>
<keyword evidence="3" id="KW-1185">Reference proteome</keyword>
<proteinExistence type="predicted"/>
<dbReference type="Proteomes" id="UP000009877">
    <property type="component" value="Unassembled WGS sequence"/>
</dbReference>
<comment type="caution">
    <text evidence="2">The sequence shown here is derived from an EMBL/GenBank/DDBJ whole genome shotgun (WGS) entry which is preliminary data.</text>
</comment>
<name>M2XXB5_9MICC</name>
<reference evidence="2 3" key="1">
    <citation type="journal article" date="2014" name="Genome Announc.">
        <title>Draft Genome Sequence of Kocuria palustris PEL.</title>
        <authorList>
            <person name="Sharma G."/>
            <person name="Khatri I."/>
            <person name="Subramanian S."/>
        </authorList>
    </citation>
    <scope>NUCLEOTIDE SEQUENCE [LARGE SCALE GENOMIC DNA]</scope>
    <source>
        <strain evidence="2 3">PEL</strain>
    </source>
</reference>
<dbReference type="STRING" id="71999.KPaMU14_11275"/>
<evidence type="ECO:0000313" key="3">
    <source>
        <dbReference type="Proteomes" id="UP000009877"/>
    </source>
</evidence>
<dbReference type="AlphaFoldDB" id="M2XXB5"/>
<feature type="region of interest" description="Disordered" evidence="1">
    <location>
        <begin position="312"/>
        <end position="343"/>
    </location>
</feature>
<evidence type="ECO:0000256" key="1">
    <source>
        <dbReference type="SAM" id="MobiDB-lite"/>
    </source>
</evidence>
<evidence type="ECO:0000313" key="2">
    <source>
        <dbReference type="EMBL" id="EME37443.1"/>
    </source>
</evidence>
<gene>
    <name evidence="2" type="ORF">C884_01951</name>
</gene>